<gene>
    <name evidence="4" type="ORF">BN1095_680002</name>
    <name evidence="2" type="ORF">BN1096_180002</name>
    <name evidence="3" type="ORF">BN1097_160002</name>
</gene>
<dbReference type="Pfam" id="PF12730">
    <property type="entry name" value="ABC2_membrane_4"/>
    <property type="match status" value="1"/>
</dbReference>
<evidence type="ECO:0000313" key="4">
    <source>
        <dbReference type="EMBL" id="CDT72936.1"/>
    </source>
</evidence>
<name>A0A031W9U2_CLODI</name>
<dbReference type="PANTHER" id="PTHR37305">
    <property type="entry name" value="INTEGRAL MEMBRANE PROTEIN-RELATED"/>
    <property type="match status" value="1"/>
</dbReference>
<dbReference type="PATRIC" id="fig|1496.1373.peg.1159"/>
<dbReference type="PANTHER" id="PTHR37305:SF1">
    <property type="entry name" value="MEMBRANE PROTEIN"/>
    <property type="match status" value="1"/>
</dbReference>
<feature type="transmembrane region" description="Helical" evidence="1">
    <location>
        <begin position="230"/>
        <end position="248"/>
    </location>
</feature>
<keyword evidence="1" id="KW-0472">Membrane</keyword>
<dbReference type="GeneID" id="66352875"/>
<accession>A0A031W9U2</accession>
<reference evidence="4" key="1">
    <citation type="submission" date="2014-07" db="EMBL/GenBank/DDBJ databases">
        <authorList>
            <person name="Monot Marc"/>
        </authorList>
    </citation>
    <scope>NUCLEOTIDE SEQUENCE</scope>
    <source>
        <strain evidence="4">7032989</strain>
        <strain evidence="3">7032994</strain>
    </source>
</reference>
<evidence type="ECO:0000256" key="1">
    <source>
        <dbReference type="SAM" id="Phobius"/>
    </source>
</evidence>
<feature type="transmembrane region" description="Helical" evidence="1">
    <location>
        <begin position="184"/>
        <end position="203"/>
    </location>
</feature>
<sequence length="257" mass="29050">MWKLLWAECQKIRRSKIVWITVFASIMIAVIVFAGGQDVYNDPDLHYGLKSVYDGSRYIDNAGWYMDAVQPWSTFFVLPAVIALLGSYIICREEEEDTIKSLRLIPINETKLTIAKMIITFIFSILLYLLLFTITFLTESVLHFSDLSTKLVLSCMKEYFLDGIGVFFAISPIIALVSRMKKGYWLALVFTEVYSIAGLFAGMSNVLQTFFPIAAIFNISGYYITTGEKIMGSIISLLLCACLSAFILKGLKHNEKN</sequence>
<keyword evidence="1" id="KW-0812">Transmembrane</keyword>
<proteinExistence type="predicted"/>
<feature type="transmembrane region" description="Helical" evidence="1">
    <location>
        <begin position="17"/>
        <end position="36"/>
    </location>
</feature>
<dbReference type="EMBL" id="LK932350">
    <property type="protein sequence ID" value="CDS83499.1"/>
    <property type="molecule type" value="Genomic_DNA"/>
</dbReference>
<protein>
    <submittedName>
        <fullName evidence="4">ABC-type transport system, permease</fullName>
    </submittedName>
</protein>
<feature type="transmembrane region" description="Helical" evidence="1">
    <location>
        <begin position="112"/>
        <end position="138"/>
    </location>
</feature>
<evidence type="ECO:0000313" key="3">
    <source>
        <dbReference type="EMBL" id="CDS83499.1"/>
    </source>
</evidence>
<organism evidence="4">
    <name type="scientific">Clostridioides difficile</name>
    <name type="common">Peptoclostridium difficile</name>
    <dbReference type="NCBI Taxonomy" id="1496"/>
    <lineage>
        <taxon>Bacteria</taxon>
        <taxon>Bacillati</taxon>
        <taxon>Bacillota</taxon>
        <taxon>Clostridia</taxon>
        <taxon>Peptostreptococcales</taxon>
        <taxon>Peptostreptococcaceae</taxon>
        <taxon>Clostridioides</taxon>
    </lineage>
</organism>
<keyword evidence="1" id="KW-1133">Transmembrane helix</keyword>
<dbReference type="RefSeq" id="WP_011860729.1">
    <property type="nucleotide sequence ID" value="NZ_BBYB01000106.1"/>
</dbReference>
<feature type="transmembrane region" description="Helical" evidence="1">
    <location>
        <begin position="72"/>
        <end position="91"/>
    </location>
</feature>
<dbReference type="EMBL" id="LK933382">
    <property type="protein sequence ID" value="CDT72936.1"/>
    <property type="molecule type" value="Genomic_DNA"/>
</dbReference>
<evidence type="ECO:0000313" key="2">
    <source>
        <dbReference type="EMBL" id="CDS83403.1"/>
    </source>
</evidence>
<dbReference type="KEGG" id="pdf:CD630DERM_03160"/>
<feature type="transmembrane region" description="Helical" evidence="1">
    <location>
        <begin position="158"/>
        <end position="177"/>
    </location>
</feature>
<dbReference type="EMBL" id="LK932467">
    <property type="protein sequence ID" value="CDS83403.1"/>
    <property type="molecule type" value="Genomic_DNA"/>
</dbReference>
<dbReference type="AlphaFoldDB" id="A0A031W9U2"/>